<name>A0A176S842_9GAMM</name>
<keyword evidence="1" id="KW-1133">Transmembrane helix</keyword>
<keyword evidence="1" id="KW-0472">Membrane</keyword>
<evidence type="ECO:0000313" key="2">
    <source>
        <dbReference type="EMBL" id="OAD24039.1"/>
    </source>
</evidence>
<dbReference type="EMBL" id="LUTY01000038">
    <property type="protein sequence ID" value="OAD24039.1"/>
    <property type="molecule type" value="Genomic_DNA"/>
</dbReference>
<dbReference type="AlphaFoldDB" id="A0A176S842"/>
<accession>A0A176S842</accession>
<gene>
    <name evidence="2" type="ORF">THIOM_000114</name>
</gene>
<feature type="transmembrane region" description="Helical" evidence="1">
    <location>
        <begin position="39"/>
        <end position="63"/>
    </location>
</feature>
<evidence type="ECO:0000256" key="1">
    <source>
        <dbReference type="SAM" id="Phobius"/>
    </source>
</evidence>
<sequence>MWGISNGFAGFSNAMTSVDSVAEVSGTLKDNLPIVTRSLAAAFDTTFLALLLSIPLMLMMTWFEKAEENYIIILDEVWLYDLKPKLSARISHEQNMQQSMTSGGEQQSTNEELKLLAAQVGALQKTLQDLYETVFASSLKEQ</sequence>
<protein>
    <recommendedName>
        <fullName evidence="4">MotA/TolQ/ExbB proton channel domain-containing protein</fullName>
    </recommendedName>
</protein>
<organism evidence="2 3">
    <name type="scientific">Candidatus Thiomargarita nelsonii</name>
    <dbReference type="NCBI Taxonomy" id="1003181"/>
    <lineage>
        <taxon>Bacteria</taxon>
        <taxon>Pseudomonadati</taxon>
        <taxon>Pseudomonadota</taxon>
        <taxon>Gammaproteobacteria</taxon>
        <taxon>Thiotrichales</taxon>
        <taxon>Thiotrichaceae</taxon>
        <taxon>Thiomargarita</taxon>
    </lineage>
</organism>
<reference evidence="2 3" key="1">
    <citation type="submission" date="2016-05" db="EMBL/GenBank/DDBJ databases">
        <title>Single-cell genome of chain-forming Candidatus Thiomargarita nelsonii and comparison to other large sulfur-oxidizing bacteria.</title>
        <authorList>
            <person name="Winkel M."/>
            <person name="Salman V."/>
            <person name="Woyke T."/>
            <person name="Schulz-Vogt H."/>
            <person name="Richter M."/>
            <person name="Flood B."/>
            <person name="Bailey J."/>
            <person name="Amann R."/>
            <person name="Mussmann M."/>
        </authorList>
    </citation>
    <scope>NUCLEOTIDE SEQUENCE [LARGE SCALE GENOMIC DNA]</scope>
    <source>
        <strain evidence="2 3">THI036</strain>
    </source>
</reference>
<keyword evidence="1" id="KW-0812">Transmembrane</keyword>
<dbReference type="Proteomes" id="UP000076962">
    <property type="component" value="Unassembled WGS sequence"/>
</dbReference>
<proteinExistence type="predicted"/>
<evidence type="ECO:0008006" key="4">
    <source>
        <dbReference type="Google" id="ProtNLM"/>
    </source>
</evidence>
<evidence type="ECO:0000313" key="3">
    <source>
        <dbReference type="Proteomes" id="UP000076962"/>
    </source>
</evidence>
<comment type="caution">
    <text evidence="2">The sequence shown here is derived from an EMBL/GenBank/DDBJ whole genome shotgun (WGS) entry which is preliminary data.</text>
</comment>
<keyword evidence="3" id="KW-1185">Reference proteome</keyword>